<dbReference type="SMART" id="SM00382">
    <property type="entry name" value="AAA"/>
    <property type="match status" value="1"/>
</dbReference>
<dbReference type="GO" id="GO:0006275">
    <property type="term" value="P:regulation of DNA replication"/>
    <property type="evidence" value="ECO:0007669"/>
    <property type="project" value="UniProtKB-UniRule"/>
</dbReference>
<dbReference type="Gene3D" id="3.40.50.300">
    <property type="entry name" value="P-loop containing nucleotide triphosphate hydrolases"/>
    <property type="match status" value="1"/>
</dbReference>
<keyword evidence="2 8" id="KW-0963">Cytoplasm</keyword>
<dbReference type="EMBL" id="MHKI01000005">
    <property type="protein sequence ID" value="OGY88030.1"/>
    <property type="molecule type" value="Genomic_DNA"/>
</dbReference>
<dbReference type="InterPro" id="IPR013317">
    <property type="entry name" value="DnaA_dom"/>
</dbReference>
<protein>
    <recommendedName>
        <fullName evidence="8 9">Chromosomal replication initiator protein DnaA</fullName>
    </recommendedName>
</protein>
<dbReference type="GO" id="GO:0005524">
    <property type="term" value="F:ATP binding"/>
    <property type="evidence" value="ECO:0007669"/>
    <property type="project" value="UniProtKB-UniRule"/>
</dbReference>
<proteinExistence type="inferred from homology"/>
<dbReference type="InterPro" id="IPR013159">
    <property type="entry name" value="DnaA_C"/>
</dbReference>
<evidence type="ECO:0000256" key="11">
    <source>
        <dbReference type="RuleBase" id="RU004227"/>
    </source>
</evidence>
<dbReference type="InterPro" id="IPR038454">
    <property type="entry name" value="DnaA_N_sf"/>
</dbReference>
<dbReference type="FunFam" id="3.40.50.300:FF:000668">
    <property type="entry name" value="Chromosomal replication initiator protein DnaA"/>
    <property type="match status" value="1"/>
</dbReference>
<comment type="caution">
    <text evidence="14">The sequence shown here is derived from an EMBL/GenBank/DDBJ whole genome shotgun (WGS) entry which is preliminary data.</text>
</comment>
<dbReference type="GO" id="GO:0005886">
    <property type="term" value="C:plasma membrane"/>
    <property type="evidence" value="ECO:0007669"/>
    <property type="project" value="TreeGrafter"/>
</dbReference>
<dbReference type="InterPro" id="IPR001957">
    <property type="entry name" value="Chromosome_initiator_DnaA"/>
</dbReference>
<feature type="binding site" evidence="8">
    <location>
        <position position="178"/>
    </location>
    <ligand>
        <name>ATP</name>
        <dbReference type="ChEBI" id="CHEBI:30616"/>
    </ligand>
</feature>
<feature type="domain" description="Chromosomal replication initiator DnaA C-terminal" evidence="13">
    <location>
        <begin position="375"/>
        <end position="444"/>
    </location>
</feature>
<dbReference type="InterPro" id="IPR020591">
    <property type="entry name" value="Chromosome_initiator_DnaA-like"/>
</dbReference>
<evidence type="ECO:0000256" key="3">
    <source>
        <dbReference type="ARBA" id="ARBA00022705"/>
    </source>
</evidence>
<dbReference type="PANTHER" id="PTHR30050:SF2">
    <property type="entry name" value="CHROMOSOMAL REPLICATION INITIATOR PROTEIN DNAA"/>
    <property type="match status" value="1"/>
</dbReference>
<keyword evidence="3 8" id="KW-0235">DNA replication</keyword>
<evidence type="ECO:0000256" key="8">
    <source>
        <dbReference type="HAMAP-Rule" id="MF_00377"/>
    </source>
</evidence>
<evidence type="ECO:0000256" key="1">
    <source>
        <dbReference type="ARBA" id="ARBA00006583"/>
    </source>
</evidence>
<dbReference type="Gene3D" id="1.10.8.60">
    <property type="match status" value="1"/>
</dbReference>
<dbReference type="HAMAP" id="MF_00377">
    <property type="entry name" value="DnaA_bact"/>
    <property type="match status" value="1"/>
</dbReference>
<dbReference type="GO" id="GO:0003688">
    <property type="term" value="F:DNA replication origin binding"/>
    <property type="evidence" value="ECO:0007669"/>
    <property type="project" value="UniProtKB-UniRule"/>
</dbReference>
<dbReference type="GO" id="GO:0008289">
    <property type="term" value="F:lipid binding"/>
    <property type="evidence" value="ECO:0007669"/>
    <property type="project" value="UniProtKB-KW"/>
</dbReference>
<comment type="similarity">
    <text evidence="1 8 11">Belongs to the DnaA family.</text>
</comment>
<name>A0A1G2BIC1_9BACT</name>
<gene>
    <name evidence="8" type="primary">dnaA</name>
    <name evidence="14" type="ORF">A2319_02290</name>
</gene>
<dbReference type="PRINTS" id="PR00051">
    <property type="entry name" value="DNAA"/>
</dbReference>
<keyword evidence="7 8" id="KW-0238">DNA-binding</keyword>
<evidence type="ECO:0000256" key="4">
    <source>
        <dbReference type="ARBA" id="ARBA00022741"/>
    </source>
</evidence>
<dbReference type="InterPro" id="IPR003593">
    <property type="entry name" value="AAA+_ATPase"/>
</dbReference>
<feature type="binding site" evidence="8">
    <location>
        <position position="176"/>
    </location>
    <ligand>
        <name>ATP</name>
        <dbReference type="ChEBI" id="CHEBI:30616"/>
    </ligand>
</feature>
<evidence type="ECO:0000256" key="7">
    <source>
        <dbReference type="ARBA" id="ARBA00023125"/>
    </source>
</evidence>
<dbReference type="Gene3D" id="1.10.1750.10">
    <property type="match status" value="1"/>
</dbReference>
<dbReference type="AlphaFoldDB" id="A0A1G2BIC1"/>
<comment type="function">
    <text evidence="8 10">Plays an essential role in the initiation and regulation of chromosomal replication. ATP-DnaA binds to the origin of replication (oriC) to initiate formation of the DNA replication initiation complex once per cell cycle. Binds the DnaA box (a 9 base pair repeat at the origin) and separates the double-stranded (ds)DNA. Forms a right-handed helical filament on oriC DNA; dsDNA binds to the exterior of the filament while single-stranded (ss)DNA is stabiized in the filament's interior. The ATP-DnaA-oriC complex binds and stabilizes one strand of the AT-rich DNA unwinding element (DUE), permitting loading of DNA polymerase. After initiation quickly degrades to an ADP-DnaA complex that is not apt for DNA replication. Binds acidic phospholipids.</text>
</comment>
<feature type="region of interest" description="Domain I, interacts with DnaA modulators" evidence="8">
    <location>
        <begin position="1"/>
        <end position="96"/>
    </location>
</feature>
<feature type="domain" description="AAA+ ATPase" evidence="12">
    <location>
        <begin position="163"/>
        <end position="297"/>
    </location>
</feature>
<dbReference type="SUPFAM" id="SSF48295">
    <property type="entry name" value="TrpR-like"/>
    <property type="match status" value="1"/>
</dbReference>
<organism evidence="14 15">
    <name type="scientific">Candidatus Kerfeldbacteria bacterium RIFOXYB2_FULL_38_14</name>
    <dbReference type="NCBI Taxonomy" id="1798547"/>
    <lineage>
        <taxon>Bacteria</taxon>
        <taxon>Candidatus Kerfeldiibacteriota</taxon>
    </lineage>
</organism>
<evidence type="ECO:0000313" key="15">
    <source>
        <dbReference type="Proteomes" id="UP000176420"/>
    </source>
</evidence>
<dbReference type="GO" id="GO:0005737">
    <property type="term" value="C:cytoplasm"/>
    <property type="evidence" value="ECO:0007669"/>
    <property type="project" value="UniProtKB-SubCell"/>
</dbReference>
<reference evidence="14 15" key="1">
    <citation type="journal article" date="2016" name="Nat. Commun.">
        <title>Thousands of microbial genomes shed light on interconnected biogeochemical processes in an aquifer system.</title>
        <authorList>
            <person name="Anantharaman K."/>
            <person name="Brown C.T."/>
            <person name="Hug L.A."/>
            <person name="Sharon I."/>
            <person name="Castelle C.J."/>
            <person name="Probst A.J."/>
            <person name="Thomas B.C."/>
            <person name="Singh A."/>
            <person name="Wilkins M.J."/>
            <person name="Karaoz U."/>
            <person name="Brodie E.L."/>
            <person name="Williams K.H."/>
            <person name="Hubbard S.S."/>
            <person name="Banfield J.F."/>
        </authorList>
    </citation>
    <scope>NUCLEOTIDE SEQUENCE [LARGE SCALE GENOMIC DNA]</scope>
</reference>
<evidence type="ECO:0000256" key="9">
    <source>
        <dbReference type="NCBIfam" id="TIGR00362"/>
    </source>
</evidence>
<keyword evidence="6 8" id="KW-0446">Lipid-binding</keyword>
<dbReference type="SMART" id="SM00760">
    <property type="entry name" value="Bac_DnaA_C"/>
    <property type="match status" value="1"/>
</dbReference>
<keyword evidence="5 8" id="KW-0067">ATP-binding</keyword>
<feature type="binding site" evidence="8">
    <location>
        <position position="177"/>
    </location>
    <ligand>
        <name>ATP</name>
        <dbReference type="ChEBI" id="CHEBI:30616"/>
    </ligand>
</feature>
<feature type="region of interest" description="Domain IV, binds dsDNA" evidence="8">
    <location>
        <begin position="347"/>
        <end position="467"/>
    </location>
</feature>
<dbReference type="CDD" id="cd06571">
    <property type="entry name" value="Bac_DnaA_C"/>
    <property type="match status" value="1"/>
</dbReference>
<evidence type="ECO:0000256" key="5">
    <source>
        <dbReference type="ARBA" id="ARBA00022840"/>
    </source>
</evidence>
<accession>A0A1G2BIC1</accession>
<dbReference type="Pfam" id="PF08299">
    <property type="entry name" value="Bac_DnaA_C"/>
    <property type="match status" value="1"/>
</dbReference>
<comment type="subunit">
    <text evidence="8">Oligomerizes as a right-handed, spiral filament on DNA at oriC.</text>
</comment>
<sequence>MTSEELWDAALGELELELSKANFTTWLKGTFILKYQDSNVVVGVPNAFTKDWLEKKYHHPIVKALRHISDEDVKTVTYAVSGKTTQAKKIPTEEKTKQPEKPSEQKIVNKIRDYKINTNNVLKKTGVNLTLNPKYTFENFVVGKKNELAHAACMAIAEKPGLVYSPLFIFGGVGLGKTHLMQAVGNRVKEKSADKKILYVTCETFTNEYIRSVGEGRASQFKEKFRSVDILLVDDVQFLAGKEGTAEEFFHTFNHLHQQNKQVIVTSDRPPRAIPTLEQRLVSRFEGGMIVDVNTPDLETRIAILKTKCAAGGYNLNAEILQFIASNVQNNVRELEGALNRVIANQQLTKKEPTLESVKELLASYSETPKRGAITTKKILSTVADFFDISVPDISGDSRKKELVVPRQIAMYLMREEINSSFPNIGQELGGRDHTTAMHACQKISKLVEGDEKMHDDINLIKQRLYN</sequence>
<feature type="binding site" evidence="8">
    <location>
        <position position="174"/>
    </location>
    <ligand>
        <name>ATP</name>
        <dbReference type="ChEBI" id="CHEBI:30616"/>
    </ligand>
</feature>
<dbReference type="Pfam" id="PF00308">
    <property type="entry name" value="Bac_DnaA"/>
    <property type="match status" value="1"/>
</dbReference>
<evidence type="ECO:0000259" key="12">
    <source>
        <dbReference type="SMART" id="SM00382"/>
    </source>
</evidence>
<evidence type="ECO:0000256" key="6">
    <source>
        <dbReference type="ARBA" id="ARBA00023121"/>
    </source>
</evidence>
<dbReference type="PANTHER" id="PTHR30050">
    <property type="entry name" value="CHROMOSOMAL REPLICATION INITIATOR PROTEIN DNAA"/>
    <property type="match status" value="1"/>
</dbReference>
<evidence type="ECO:0000256" key="2">
    <source>
        <dbReference type="ARBA" id="ARBA00022490"/>
    </source>
</evidence>
<dbReference type="InterPro" id="IPR010921">
    <property type="entry name" value="Trp_repressor/repl_initiator"/>
</dbReference>
<dbReference type="GO" id="GO:0006270">
    <property type="term" value="P:DNA replication initiation"/>
    <property type="evidence" value="ECO:0007669"/>
    <property type="project" value="UniProtKB-UniRule"/>
</dbReference>
<dbReference type="CDD" id="cd00009">
    <property type="entry name" value="AAA"/>
    <property type="match status" value="1"/>
</dbReference>
<keyword evidence="4 8" id="KW-0547">Nucleotide-binding</keyword>
<comment type="subcellular location">
    <subcellularLocation>
        <location evidence="8">Cytoplasm</location>
    </subcellularLocation>
</comment>
<dbReference type="Gene3D" id="3.30.300.180">
    <property type="match status" value="1"/>
</dbReference>
<dbReference type="Pfam" id="PF11638">
    <property type="entry name" value="DnaA_N"/>
    <property type="match status" value="1"/>
</dbReference>
<dbReference type="NCBIfam" id="TIGR00362">
    <property type="entry name" value="DnaA"/>
    <property type="match status" value="1"/>
</dbReference>
<dbReference type="InterPro" id="IPR024633">
    <property type="entry name" value="DnaA_N_dom"/>
</dbReference>
<evidence type="ECO:0000256" key="10">
    <source>
        <dbReference type="RuleBase" id="RU000577"/>
    </source>
</evidence>
<comment type="caution">
    <text evidence="8">Lacks conserved residue(s) required for the propagation of feature annotation.</text>
</comment>
<evidence type="ECO:0000313" key="14">
    <source>
        <dbReference type="EMBL" id="OGY88030.1"/>
    </source>
</evidence>
<dbReference type="Proteomes" id="UP000176420">
    <property type="component" value="Unassembled WGS sequence"/>
</dbReference>
<dbReference type="InterPro" id="IPR027417">
    <property type="entry name" value="P-loop_NTPase"/>
</dbReference>
<feature type="region of interest" description="Domain III, AAA+ region" evidence="8">
    <location>
        <begin position="130"/>
        <end position="346"/>
    </location>
</feature>
<evidence type="ECO:0000259" key="13">
    <source>
        <dbReference type="SMART" id="SM00760"/>
    </source>
</evidence>
<dbReference type="SUPFAM" id="SSF52540">
    <property type="entry name" value="P-loop containing nucleoside triphosphate hydrolases"/>
    <property type="match status" value="1"/>
</dbReference>
<comment type="domain">
    <text evidence="8">Domain I is involved in oligomerization and binding regulators, domain II is flexibile and of varying length in different bacteria, domain III forms the AAA+ region, while domain IV binds dsDNA.</text>
</comment>